<evidence type="ECO:0000256" key="15">
    <source>
        <dbReference type="PIRSR" id="PIRSR600823-1"/>
    </source>
</evidence>
<dbReference type="EMBL" id="LR743602">
    <property type="protein sequence ID" value="CAA2632478.1"/>
    <property type="molecule type" value="Genomic_DNA"/>
</dbReference>
<dbReference type="PANTHER" id="PTHR31235">
    <property type="entry name" value="PEROXIDASE 25-RELATED"/>
    <property type="match status" value="1"/>
</dbReference>
<feature type="disulfide bond" evidence="19">
    <location>
        <begin position="202"/>
        <end position="234"/>
    </location>
</feature>
<dbReference type="PRINTS" id="PR00461">
    <property type="entry name" value="PLPEROXIDASE"/>
</dbReference>
<reference evidence="22 23" key="1">
    <citation type="submission" date="2019-12" db="EMBL/GenBank/DDBJ databases">
        <authorList>
            <person name="Scholz U."/>
            <person name="Mascher M."/>
            <person name="Fiebig A."/>
        </authorList>
    </citation>
    <scope>NUCLEOTIDE SEQUENCE</scope>
</reference>
<dbReference type="PROSITE" id="PS50873">
    <property type="entry name" value="PEROXIDASE_4"/>
    <property type="match status" value="1"/>
</dbReference>
<dbReference type="Gene3D" id="1.10.520.10">
    <property type="match status" value="1"/>
</dbReference>
<dbReference type="GO" id="GO:0042744">
    <property type="term" value="P:hydrogen peroxide catabolic process"/>
    <property type="evidence" value="ECO:0007669"/>
    <property type="project" value="UniProtKB-KW"/>
</dbReference>
<feature type="disulfide bond" evidence="19">
    <location>
        <begin position="123"/>
        <end position="322"/>
    </location>
</feature>
<evidence type="ECO:0000259" key="21">
    <source>
        <dbReference type="PROSITE" id="PS50873"/>
    </source>
</evidence>
<evidence type="ECO:0000256" key="11">
    <source>
        <dbReference type="ARBA" id="ARBA00023004"/>
    </source>
</evidence>
<sequence length="327" mass="34794">MASRSSILTFLVCTALLAVLFGAADAQGLRVGFYKKTCPKAETIVRETVAGFVAKDATVAAPLLRLHFHDCFVRGCDGSVLLNSTKGRLAEKDAMPNLSLDGFYVIDAAKAAVEVACPGVVSCADIVALAARDGVELINGPSWRVKTGRRDGRVSSASEAVANLPSSFGEIAELKAIFARKGLSAEDLAVLSGSHTIGNAHCNAFSKRLYNFTGKGDRDPSLAPAYARKLRSQCPRGDETSIVEMDPGRAVSFDTSYYARVVNGKGLFHSDAALLRDKVTRDLVYQYTGSASKFFRDFGVAMGKMGSIGVLTGARGEIRRHCALVNA</sequence>
<dbReference type="PROSITE" id="PS00436">
    <property type="entry name" value="PEROXIDASE_2"/>
    <property type="match status" value="1"/>
</dbReference>
<dbReference type="FunFam" id="1.10.520.10:FF:000001">
    <property type="entry name" value="Peroxidase"/>
    <property type="match status" value="1"/>
</dbReference>
<evidence type="ECO:0000256" key="13">
    <source>
        <dbReference type="ARBA" id="ARBA00023180"/>
    </source>
</evidence>
<comment type="subcellular location">
    <subcellularLocation>
        <location evidence="20">Secreted</location>
    </subcellularLocation>
</comment>
<feature type="binding site" evidence="17">
    <location>
        <position position="196"/>
    </location>
    <ligand>
        <name>Ca(2+)</name>
        <dbReference type="ChEBI" id="CHEBI:29108"/>
        <label>2</label>
    </ligand>
</feature>
<dbReference type="FunFam" id="1.10.420.10:FF:000008">
    <property type="entry name" value="Peroxidase"/>
    <property type="match status" value="1"/>
</dbReference>
<feature type="disulfide bond" evidence="19">
    <location>
        <begin position="71"/>
        <end position="76"/>
    </location>
</feature>
<feature type="site" description="Transition state stabilizer" evidence="18">
    <location>
        <position position="65"/>
    </location>
</feature>
<keyword evidence="23" id="KW-1185">Reference proteome</keyword>
<dbReference type="InterPro" id="IPR010255">
    <property type="entry name" value="Haem_peroxidase_sf"/>
</dbReference>
<evidence type="ECO:0000256" key="8">
    <source>
        <dbReference type="ARBA" id="ARBA00022729"/>
    </source>
</evidence>
<feature type="binding site" evidence="16">
    <location>
        <position position="165"/>
    </location>
    <ligand>
        <name>substrate</name>
    </ligand>
</feature>
<feature type="binding site" description="axial binding residue" evidence="17">
    <location>
        <position position="195"/>
    </location>
    <ligand>
        <name>heme b</name>
        <dbReference type="ChEBI" id="CHEBI:60344"/>
    </ligand>
    <ligandPart>
        <name>Fe</name>
        <dbReference type="ChEBI" id="CHEBI:18248"/>
    </ligandPart>
</feature>
<proteinExistence type="inferred from homology"/>
<dbReference type="PRINTS" id="PR00458">
    <property type="entry name" value="PEROXIDASE"/>
</dbReference>
<dbReference type="GO" id="GO:0020037">
    <property type="term" value="F:heme binding"/>
    <property type="evidence" value="ECO:0007669"/>
    <property type="project" value="UniProtKB-UniRule"/>
</dbReference>
<keyword evidence="9 17" id="KW-0106">Calcium</keyword>
<dbReference type="GO" id="GO:0006979">
    <property type="term" value="P:response to oxidative stress"/>
    <property type="evidence" value="ECO:0007669"/>
    <property type="project" value="UniProtKB-UniRule"/>
</dbReference>
<evidence type="ECO:0000256" key="1">
    <source>
        <dbReference type="ARBA" id="ARBA00000189"/>
    </source>
</evidence>
<dbReference type="GO" id="GO:0140825">
    <property type="term" value="F:lactoperoxidase activity"/>
    <property type="evidence" value="ECO:0007669"/>
    <property type="project" value="UniProtKB-EC"/>
</dbReference>
<gene>
    <name evidence="22" type="ORF">SI7747_15018094</name>
</gene>
<keyword evidence="8 20" id="KW-0732">Signal</keyword>
<dbReference type="Proteomes" id="UP001189122">
    <property type="component" value="Unassembled WGS sequence"/>
</dbReference>
<keyword evidence="7 17" id="KW-0479">Metal-binding</keyword>
<comment type="cofactor">
    <cofactor evidence="17 20">
        <name>Ca(2+)</name>
        <dbReference type="ChEBI" id="CHEBI:29108"/>
    </cofactor>
    <text evidence="17 20">Binds 2 calcium ions per subunit.</text>
</comment>
<comment type="cofactor">
    <cofactor evidence="17 20">
        <name>heme b</name>
        <dbReference type="ChEBI" id="CHEBI:60344"/>
    </cofactor>
    <text evidence="17 20">Binds 1 heme b (iron(II)-protoporphyrin IX) group per subunit.</text>
</comment>
<keyword evidence="6 20" id="KW-0349">Heme</keyword>
<feature type="binding site" evidence="17">
    <location>
        <position position="79"/>
    </location>
    <ligand>
        <name>Ca(2+)</name>
        <dbReference type="ChEBI" id="CHEBI:29108"/>
        <label>1</label>
    </ligand>
</feature>
<keyword evidence="4 20" id="KW-0964">Secreted</keyword>
<comment type="similarity">
    <text evidence="3">Belongs to the peroxidase family. Ascorbate peroxidase subfamily.</text>
</comment>
<feature type="signal peptide" evidence="20">
    <location>
        <begin position="1"/>
        <end position="26"/>
    </location>
</feature>
<dbReference type="AlphaFoldDB" id="A0A7I8JNF5"/>
<evidence type="ECO:0000256" key="5">
    <source>
        <dbReference type="ARBA" id="ARBA00022559"/>
    </source>
</evidence>
<dbReference type="GO" id="GO:0046872">
    <property type="term" value="F:metal ion binding"/>
    <property type="evidence" value="ECO:0007669"/>
    <property type="project" value="UniProtKB-UniRule"/>
</dbReference>
<dbReference type="EC" id="1.11.1.7" evidence="20"/>
<dbReference type="InterPro" id="IPR019794">
    <property type="entry name" value="Peroxidases_AS"/>
</dbReference>
<dbReference type="PROSITE" id="PS00435">
    <property type="entry name" value="PEROXIDASE_1"/>
    <property type="match status" value="1"/>
</dbReference>
<dbReference type="InterPro" id="IPR019793">
    <property type="entry name" value="Peroxidases_heam-ligand_BS"/>
</dbReference>
<evidence type="ECO:0000256" key="10">
    <source>
        <dbReference type="ARBA" id="ARBA00023002"/>
    </source>
</evidence>
<feature type="binding site" evidence="17">
    <location>
        <position position="91"/>
    </location>
    <ligand>
        <name>Ca(2+)</name>
        <dbReference type="ChEBI" id="CHEBI:29108"/>
        <label>1</label>
    </ligand>
</feature>
<keyword evidence="14 20" id="KW-0376">Hydrogen peroxide</keyword>
<evidence type="ECO:0000256" key="6">
    <source>
        <dbReference type="ARBA" id="ARBA00022617"/>
    </source>
</evidence>
<dbReference type="Pfam" id="PF00141">
    <property type="entry name" value="peroxidase"/>
    <property type="match status" value="1"/>
</dbReference>
<feature type="binding site" evidence="17">
    <location>
        <position position="70"/>
    </location>
    <ligand>
        <name>Ca(2+)</name>
        <dbReference type="ChEBI" id="CHEBI:29108"/>
        <label>1</label>
    </ligand>
</feature>
<evidence type="ECO:0000256" key="7">
    <source>
        <dbReference type="ARBA" id="ARBA00022723"/>
    </source>
</evidence>
<feature type="binding site" evidence="17">
    <location>
        <position position="77"/>
    </location>
    <ligand>
        <name>Ca(2+)</name>
        <dbReference type="ChEBI" id="CHEBI:29108"/>
        <label>1</label>
    </ligand>
</feature>
<comment type="similarity">
    <text evidence="20">Belongs to the peroxidase family. Classical plant (class III) peroxidase subfamily.</text>
</comment>
<evidence type="ECO:0000256" key="12">
    <source>
        <dbReference type="ARBA" id="ARBA00023157"/>
    </source>
</evidence>
<dbReference type="SUPFAM" id="SSF48113">
    <property type="entry name" value="Heme-dependent peroxidases"/>
    <property type="match status" value="1"/>
</dbReference>
<dbReference type="GO" id="GO:0005576">
    <property type="term" value="C:extracellular region"/>
    <property type="evidence" value="ECO:0007669"/>
    <property type="project" value="UniProtKB-SubCell"/>
</dbReference>
<feature type="disulfide bond" evidence="19">
    <location>
        <begin position="38"/>
        <end position="117"/>
    </location>
</feature>
<keyword evidence="11 17" id="KW-0408">Iron</keyword>
<keyword evidence="13" id="KW-0325">Glycoprotein</keyword>
<dbReference type="EMBL" id="CACRZD030000015">
    <property type="protein sequence ID" value="CAA6671686.1"/>
    <property type="molecule type" value="Genomic_DNA"/>
</dbReference>
<dbReference type="Gene3D" id="1.10.420.10">
    <property type="entry name" value="Peroxidase, domain 2"/>
    <property type="match status" value="1"/>
</dbReference>
<name>A0A7I8JNF5_SPIIN</name>
<evidence type="ECO:0000256" key="18">
    <source>
        <dbReference type="PIRSR" id="PIRSR600823-4"/>
    </source>
</evidence>
<accession>A0A7I8JNF5</accession>
<keyword evidence="10 20" id="KW-0560">Oxidoreductase</keyword>
<evidence type="ECO:0000256" key="4">
    <source>
        <dbReference type="ARBA" id="ARBA00022525"/>
    </source>
</evidence>
<feature type="binding site" evidence="17">
    <location>
        <position position="246"/>
    </location>
    <ligand>
        <name>Ca(2+)</name>
        <dbReference type="ChEBI" id="CHEBI:29108"/>
        <label>2</label>
    </ligand>
</feature>
<feature type="binding site" evidence="17">
    <location>
        <position position="75"/>
    </location>
    <ligand>
        <name>Ca(2+)</name>
        <dbReference type="ChEBI" id="CHEBI:29108"/>
        <label>1</label>
    </ligand>
</feature>
<feature type="active site" description="Proton acceptor" evidence="15">
    <location>
        <position position="69"/>
    </location>
</feature>
<feature type="domain" description="Plant heme peroxidase family profile" evidence="21">
    <location>
        <begin position="28"/>
        <end position="326"/>
    </location>
</feature>
<evidence type="ECO:0000256" key="14">
    <source>
        <dbReference type="ARBA" id="ARBA00023324"/>
    </source>
</evidence>
<feature type="binding site" evidence="17">
    <location>
        <position position="254"/>
    </location>
    <ligand>
        <name>Ca(2+)</name>
        <dbReference type="ChEBI" id="CHEBI:29108"/>
        <label>2</label>
    </ligand>
</feature>
<evidence type="ECO:0000256" key="20">
    <source>
        <dbReference type="RuleBase" id="RU362060"/>
    </source>
</evidence>
<evidence type="ECO:0000256" key="9">
    <source>
        <dbReference type="ARBA" id="ARBA00022837"/>
    </source>
</evidence>
<evidence type="ECO:0000313" key="23">
    <source>
        <dbReference type="Proteomes" id="UP001189122"/>
    </source>
</evidence>
<feature type="binding site" evidence="17">
    <location>
        <position position="73"/>
    </location>
    <ligand>
        <name>Ca(2+)</name>
        <dbReference type="ChEBI" id="CHEBI:29108"/>
        <label>1</label>
    </ligand>
</feature>
<evidence type="ECO:0000256" key="3">
    <source>
        <dbReference type="ARBA" id="ARBA00006873"/>
    </source>
</evidence>
<comment type="function">
    <text evidence="2">Removal of H(2)O(2), oxidation of toxic reductants, biosynthesis and degradation of lignin, suberization, auxin catabolism, response to environmental stresses such as wounding, pathogen attack and oxidative stress. These functions might be dependent on each isozyme/isoform in each plant tissue.</text>
</comment>
<comment type="catalytic activity">
    <reaction evidence="1 20">
        <text>2 a phenolic donor + H2O2 = 2 a phenolic radical donor + 2 H2O</text>
        <dbReference type="Rhea" id="RHEA:56136"/>
        <dbReference type="ChEBI" id="CHEBI:15377"/>
        <dbReference type="ChEBI" id="CHEBI:16240"/>
        <dbReference type="ChEBI" id="CHEBI:139520"/>
        <dbReference type="ChEBI" id="CHEBI:139521"/>
        <dbReference type="EC" id="1.11.1.7"/>
    </reaction>
</comment>
<dbReference type="InterPro" id="IPR033905">
    <property type="entry name" value="Secretory_peroxidase"/>
</dbReference>
<evidence type="ECO:0000256" key="19">
    <source>
        <dbReference type="PIRSR" id="PIRSR600823-5"/>
    </source>
</evidence>
<dbReference type="InterPro" id="IPR002016">
    <property type="entry name" value="Haem_peroxidase"/>
</dbReference>
<organism evidence="22">
    <name type="scientific">Spirodela intermedia</name>
    <name type="common">Intermediate duckweed</name>
    <dbReference type="NCBI Taxonomy" id="51605"/>
    <lineage>
        <taxon>Eukaryota</taxon>
        <taxon>Viridiplantae</taxon>
        <taxon>Streptophyta</taxon>
        <taxon>Embryophyta</taxon>
        <taxon>Tracheophyta</taxon>
        <taxon>Spermatophyta</taxon>
        <taxon>Magnoliopsida</taxon>
        <taxon>Liliopsida</taxon>
        <taxon>Araceae</taxon>
        <taxon>Lemnoideae</taxon>
        <taxon>Spirodela</taxon>
    </lineage>
</organism>
<protein>
    <recommendedName>
        <fullName evidence="20">Peroxidase</fullName>
        <ecNumber evidence="20">1.11.1.7</ecNumber>
    </recommendedName>
</protein>
<dbReference type="InterPro" id="IPR000823">
    <property type="entry name" value="Peroxidase_pln"/>
</dbReference>
<evidence type="ECO:0000256" key="16">
    <source>
        <dbReference type="PIRSR" id="PIRSR600823-2"/>
    </source>
</evidence>
<evidence type="ECO:0000256" key="17">
    <source>
        <dbReference type="PIRSR" id="PIRSR600823-3"/>
    </source>
</evidence>
<keyword evidence="12 19" id="KW-1015">Disulfide bond</keyword>
<evidence type="ECO:0000256" key="2">
    <source>
        <dbReference type="ARBA" id="ARBA00002322"/>
    </source>
</evidence>
<evidence type="ECO:0000313" key="22">
    <source>
        <dbReference type="EMBL" id="CAA2632478.1"/>
    </source>
</evidence>
<feature type="chain" id="PRO_5029935558" description="Peroxidase" evidence="20">
    <location>
        <begin position="27"/>
        <end position="327"/>
    </location>
</feature>
<dbReference type="CDD" id="cd00693">
    <property type="entry name" value="secretory_peroxidase"/>
    <property type="match status" value="1"/>
</dbReference>
<keyword evidence="5 20" id="KW-0575">Peroxidase</keyword>